<reference evidence="2" key="1">
    <citation type="journal article" date="2015" name="Nature">
        <title>Complex archaea that bridge the gap between prokaryotes and eukaryotes.</title>
        <authorList>
            <person name="Spang A."/>
            <person name="Saw J.H."/>
            <person name="Jorgensen S.L."/>
            <person name="Zaremba-Niedzwiedzka K."/>
            <person name="Martijn J."/>
            <person name="Lind A.E."/>
            <person name="van Eijk R."/>
            <person name="Schleper C."/>
            <person name="Guy L."/>
            <person name="Ettema T.J."/>
        </authorList>
    </citation>
    <scope>NUCLEOTIDE SEQUENCE</scope>
</reference>
<comment type="caution">
    <text evidence="2">The sequence shown here is derived from an EMBL/GenBank/DDBJ whole genome shotgun (WGS) entry which is preliminary data.</text>
</comment>
<evidence type="ECO:0000313" key="2">
    <source>
        <dbReference type="EMBL" id="KKM07239.1"/>
    </source>
</evidence>
<feature type="compositionally biased region" description="Basic and acidic residues" evidence="1">
    <location>
        <begin position="190"/>
        <end position="199"/>
    </location>
</feature>
<name>A0A0F9H804_9ZZZZ</name>
<feature type="region of interest" description="Disordered" evidence="1">
    <location>
        <begin position="1"/>
        <end position="21"/>
    </location>
</feature>
<feature type="compositionally biased region" description="Pro residues" evidence="1">
    <location>
        <begin position="175"/>
        <end position="188"/>
    </location>
</feature>
<accession>A0A0F9H804</accession>
<sequence length="243" mass="26701">MLNWSTAPPDDASGPSLPIKRAPPARPLIAIATSESLIGTYTHYWHGKTQPCTLPDCPAHAAGIPYRWHGYFGAWDQALNLHFLMEVTAQAAETFVLYTKAQGTLRGCLFEARRLNNKPNGRLLLRTKPADLTKLQLPPEPDLIATLSVLWNISPDQLGPPTQDPERKVQTLHPDGPPDPTNDPPPATDCPDRTTEHVQKILADLKQLSRNAHLDTADNLKPPASAPPKTSNNQPKKKRPVKA</sequence>
<evidence type="ECO:0000256" key="1">
    <source>
        <dbReference type="SAM" id="MobiDB-lite"/>
    </source>
</evidence>
<proteinExistence type="predicted"/>
<gene>
    <name evidence="2" type="ORF">LCGC14_1735930</name>
</gene>
<feature type="region of interest" description="Disordered" evidence="1">
    <location>
        <begin position="155"/>
        <end position="243"/>
    </location>
</feature>
<organism evidence="2">
    <name type="scientific">marine sediment metagenome</name>
    <dbReference type="NCBI Taxonomy" id="412755"/>
    <lineage>
        <taxon>unclassified sequences</taxon>
        <taxon>metagenomes</taxon>
        <taxon>ecological metagenomes</taxon>
    </lineage>
</organism>
<protein>
    <submittedName>
        <fullName evidence="2">Uncharacterized protein</fullName>
    </submittedName>
</protein>
<dbReference type="AlphaFoldDB" id="A0A0F9H804"/>
<dbReference type="EMBL" id="LAZR01015817">
    <property type="protein sequence ID" value="KKM07239.1"/>
    <property type="molecule type" value="Genomic_DNA"/>
</dbReference>